<dbReference type="GO" id="GO:0004694">
    <property type="term" value="F:eukaryotic translation initiation factor 2alpha kinase activity"/>
    <property type="evidence" value="ECO:0007669"/>
    <property type="project" value="TreeGrafter"/>
</dbReference>
<feature type="region of interest" description="Disordered" evidence="11">
    <location>
        <begin position="138"/>
        <end position="163"/>
    </location>
</feature>
<sequence length="516" mass="56053">MDAPLLPLEMVTLERSLSSPRNKHTAKSLLFGKQPSVLSDMYPFGRQNPFETDFVDHVLVAQGGFGKVFKCRSKIDGRQYAIKLEQFQFTPKAIFKPADVREKMLREVHLLASLDHENVCRYYNTWIFGKLVSGAGVRGQSDEGSDGTDSAADASSDDPTSCRRRAHTMVDDVSSSDCGYAFEHTTSTDEDDDDDDKVASSPSSTTVGISAVAPSPPLRGRAASAALPSPRSQLSLQMDVYIQMALYHGNSLQHWLHERASIDANANLIIFRQIVLGLKYIHAQGLIHRDIKPANLFLTLDACVKIGDFGLATHQALPAVATAAGVGTPLYSSPEQMRGTPACTAATDVFSLGLVLVELFCDFATQMEKQLTLHNVRSGVSVPPSVPPAIAAVVRRLVHADPSQRPTCADLEQMDALMPFSLSPIQPLHMRSWTSVDDSSNDASEETAAAAVMPMTGPLDMIRGLLGDLQVLEDQQSELLAHMAPQSQAALAIATRKRVILSQMQHIVSYDDNVVA</sequence>
<dbReference type="InterPro" id="IPR050339">
    <property type="entry name" value="CC_SR_Kinase"/>
</dbReference>
<dbReference type="EMBL" id="CAADRA010003754">
    <property type="protein sequence ID" value="VFT84108.1"/>
    <property type="molecule type" value="Genomic_DNA"/>
</dbReference>
<dbReference type="Gene3D" id="3.30.200.20">
    <property type="entry name" value="Phosphorylase Kinase, domain 1"/>
    <property type="match status" value="1"/>
</dbReference>
<evidence type="ECO:0000256" key="9">
    <source>
        <dbReference type="ARBA" id="ARBA00048659"/>
    </source>
</evidence>
<keyword evidence="5" id="KW-0418">Kinase</keyword>
<evidence type="ECO:0000256" key="3">
    <source>
        <dbReference type="ARBA" id="ARBA00022679"/>
    </source>
</evidence>
<accession>A0A485KFL9</accession>
<dbReference type="PANTHER" id="PTHR11042">
    <property type="entry name" value="EUKARYOTIC TRANSLATION INITIATION FACTOR 2-ALPHA KINASE EIF2-ALPHA KINASE -RELATED"/>
    <property type="match status" value="1"/>
</dbReference>
<keyword evidence="4" id="KW-0547">Nucleotide-binding</keyword>
<dbReference type="InterPro" id="IPR008271">
    <property type="entry name" value="Ser/Thr_kinase_AS"/>
</dbReference>
<dbReference type="SUPFAM" id="SSF56112">
    <property type="entry name" value="Protein kinase-like (PK-like)"/>
    <property type="match status" value="1"/>
</dbReference>
<evidence type="ECO:0000256" key="2">
    <source>
        <dbReference type="ARBA" id="ARBA00022527"/>
    </source>
</evidence>
<dbReference type="InterPro" id="IPR000719">
    <property type="entry name" value="Prot_kinase_dom"/>
</dbReference>
<evidence type="ECO:0000256" key="7">
    <source>
        <dbReference type="ARBA" id="ARBA00023193"/>
    </source>
</evidence>
<dbReference type="GO" id="GO:0005634">
    <property type="term" value="C:nucleus"/>
    <property type="evidence" value="ECO:0007669"/>
    <property type="project" value="TreeGrafter"/>
</dbReference>
<evidence type="ECO:0000256" key="1">
    <source>
        <dbReference type="ARBA" id="ARBA00012513"/>
    </source>
</evidence>
<reference evidence="13" key="2">
    <citation type="submission" date="2019-06" db="EMBL/GenBank/DDBJ databases">
        <title>Genomics analysis of Aphanomyces spp. identifies a new class of oomycete effector associated with host adaptation.</title>
        <authorList>
            <person name="Gaulin E."/>
        </authorList>
    </citation>
    <scope>NUCLEOTIDE SEQUENCE</scope>
    <source>
        <strain evidence="13">CBS 578.67</strain>
    </source>
</reference>
<evidence type="ECO:0000256" key="5">
    <source>
        <dbReference type="ARBA" id="ARBA00022777"/>
    </source>
</evidence>
<dbReference type="GO" id="GO:0017148">
    <property type="term" value="P:negative regulation of translation"/>
    <property type="evidence" value="ECO:0007669"/>
    <property type="project" value="UniProtKB-KW"/>
</dbReference>
<protein>
    <recommendedName>
        <fullName evidence="1">non-specific serine/threonine protein kinase</fullName>
        <ecNumber evidence="1">2.7.11.1</ecNumber>
    </recommendedName>
</protein>
<organism evidence="14 15">
    <name type="scientific">Aphanomyces stellatus</name>
    <dbReference type="NCBI Taxonomy" id="120398"/>
    <lineage>
        <taxon>Eukaryota</taxon>
        <taxon>Sar</taxon>
        <taxon>Stramenopiles</taxon>
        <taxon>Oomycota</taxon>
        <taxon>Saprolegniomycetes</taxon>
        <taxon>Saprolegniales</taxon>
        <taxon>Verrucalvaceae</taxon>
        <taxon>Aphanomyces</taxon>
    </lineage>
</organism>
<dbReference type="PROSITE" id="PS00108">
    <property type="entry name" value="PROTEIN_KINASE_ST"/>
    <property type="match status" value="1"/>
</dbReference>
<evidence type="ECO:0000256" key="8">
    <source>
        <dbReference type="ARBA" id="ARBA00037982"/>
    </source>
</evidence>
<feature type="compositionally biased region" description="Low complexity" evidence="11">
    <location>
        <begin position="147"/>
        <end position="159"/>
    </location>
</feature>
<dbReference type="SMART" id="SM00220">
    <property type="entry name" value="S_TKc"/>
    <property type="match status" value="1"/>
</dbReference>
<evidence type="ECO:0000313" key="13">
    <source>
        <dbReference type="EMBL" id="KAF0704996.1"/>
    </source>
</evidence>
<keyword evidence="7" id="KW-0652">Protein synthesis inhibitor</keyword>
<evidence type="ECO:0000313" key="15">
    <source>
        <dbReference type="Proteomes" id="UP000332933"/>
    </source>
</evidence>
<evidence type="ECO:0000313" key="14">
    <source>
        <dbReference type="EMBL" id="VFT84108.1"/>
    </source>
</evidence>
<dbReference type="Proteomes" id="UP000332933">
    <property type="component" value="Unassembled WGS sequence"/>
</dbReference>
<dbReference type="Pfam" id="PF00069">
    <property type="entry name" value="Pkinase"/>
    <property type="match status" value="1"/>
</dbReference>
<keyword evidence="2" id="KW-0723">Serine/threonine-protein kinase</keyword>
<feature type="domain" description="Protein kinase" evidence="12">
    <location>
        <begin position="54"/>
        <end position="421"/>
    </location>
</feature>
<dbReference type="InterPro" id="IPR011009">
    <property type="entry name" value="Kinase-like_dom_sf"/>
</dbReference>
<evidence type="ECO:0000256" key="6">
    <source>
        <dbReference type="ARBA" id="ARBA00022840"/>
    </source>
</evidence>
<dbReference type="EC" id="2.7.11.1" evidence="1"/>
<dbReference type="OrthoDB" id="341578at2759"/>
<feature type="region of interest" description="Disordered" evidence="11">
    <location>
        <begin position="181"/>
        <end position="226"/>
    </location>
</feature>
<proteinExistence type="inferred from homology"/>
<evidence type="ECO:0000256" key="10">
    <source>
        <dbReference type="ARBA" id="ARBA00048977"/>
    </source>
</evidence>
<keyword evidence="3" id="KW-0808">Transferase</keyword>
<dbReference type="Gene3D" id="1.10.510.10">
    <property type="entry name" value="Transferase(Phosphotransferase) domain 1"/>
    <property type="match status" value="1"/>
</dbReference>
<dbReference type="PANTHER" id="PTHR11042:SF160">
    <property type="entry name" value="EUKARYOTIC TRANSLATION INITIATION FACTOR 2-ALPHA KINASE 1"/>
    <property type="match status" value="1"/>
</dbReference>
<evidence type="ECO:0000259" key="12">
    <source>
        <dbReference type="PROSITE" id="PS50011"/>
    </source>
</evidence>
<comment type="similarity">
    <text evidence="8">Belongs to the protein kinase superfamily. Ser/Thr protein kinase family. GCN2 subfamily.</text>
</comment>
<dbReference type="EMBL" id="VJMH01003742">
    <property type="protein sequence ID" value="KAF0704996.1"/>
    <property type="molecule type" value="Genomic_DNA"/>
</dbReference>
<evidence type="ECO:0000256" key="4">
    <source>
        <dbReference type="ARBA" id="ARBA00022741"/>
    </source>
</evidence>
<comment type="catalytic activity">
    <reaction evidence="10">
        <text>L-seryl-[protein] + ATP = O-phospho-L-seryl-[protein] + ADP + H(+)</text>
        <dbReference type="Rhea" id="RHEA:17989"/>
        <dbReference type="Rhea" id="RHEA-COMP:9863"/>
        <dbReference type="Rhea" id="RHEA-COMP:11604"/>
        <dbReference type="ChEBI" id="CHEBI:15378"/>
        <dbReference type="ChEBI" id="CHEBI:29999"/>
        <dbReference type="ChEBI" id="CHEBI:30616"/>
        <dbReference type="ChEBI" id="CHEBI:83421"/>
        <dbReference type="ChEBI" id="CHEBI:456216"/>
        <dbReference type="EC" id="2.7.11.1"/>
    </reaction>
    <physiologicalReaction direction="left-to-right" evidence="10">
        <dbReference type="Rhea" id="RHEA:17990"/>
    </physiologicalReaction>
</comment>
<dbReference type="GO" id="GO:0005524">
    <property type="term" value="F:ATP binding"/>
    <property type="evidence" value="ECO:0007669"/>
    <property type="project" value="UniProtKB-KW"/>
</dbReference>
<gene>
    <name evidence="14" type="primary">Aste57867_7180</name>
    <name evidence="13" type="ORF">As57867_007155</name>
    <name evidence="14" type="ORF">ASTE57867_7180</name>
</gene>
<comment type="catalytic activity">
    <reaction evidence="9">
        <text>L-threonyl-[protein] + ATP = O-phospho-L-threonyl-[protein] + ADP + H(+)</text>
        <dbReference type="Rhea" id="RHEA:46608"/>
        <dbReference type="Rhea" id="RHEA-COMP:11060"/>
        <dbReference type="Rhea" id="RHEA-COMP:11605"/>
        <dbReference type="ChEBI" id="CHEBI:15378"/>
        <dbReference type="ChEBI" id="CHEBI:30013"/>
        <dbReference type="ChEBI" id="CHEBI:30616"/>
        <dbReference type="ChEBI" id="CHEBI:61977"/>
        <dbReference type="ChEBI" id="CHEBI:456216"/>
        <dbReference type="EC" id="2.7.11.1"/>
    </reaction>
    <physiologicalReaction direction="left-to-right" evidence="9">
        <dbReference type="Rhea" id="RHEA:46609"/>
    </physiologicalReaction>
</comment>
<keyword evidence="6" id="KW-0067">ATP-binding</keyword>
<name>A0A485KFL9_9STRA</name>
<keyword evidence="15" id="KW-1185">Reference proteome</keyword>
<evidence type="ECO:0000256" key="11">
    <source>
        <dbReference type="SAM" id="MobiDB-lite"/>
    </source>
</evidence>
<dbReference type="GO" id="GO:0005737">
    <property type="term" value="C:cytoplasm"/>
    <property type="evidence" value="ECO:0007669"/>
    <property type="project" value="TreeGrafter"/>
</dbReference>
<dbReference type="PROSITE" id="PS50011">
    <property type="entry name" value="PROTEIN_KINASE_DOM"/>
    <property type="match status" value="1"/>
</dbReference>
<reference evidence="14 15" key="1">
    <citation type="submission" date="2019-03" db="EMBL/GenBank/DDBJ databases">
        <authorList>
            <person name="Gaulin E."/>
            <person name="Dumas B."/>
        </authorList>
    </citation>
    <scope>NUCLEOTIDE SEQUENCE [LARGE SCALE GENOMIC DNA]</scope>
    <source>
        <strain evidence="14">CBS 568.67</strain>
    </source>
</reference>
<dbReference type="AlphaFoldDB" id="A0A485KFL9"/>